<dbReference type="Pfam" id="PF20233">
    <property type="entry name" value="DUF6590"/>
    <property type="match status" value="1"/>
</dbReference>
<dbReference type="InterPro" id="IPR046497">
    <property type="entry name" value="DUF6590"/>
</dbReference>
<comment type="caution">
    <text evidence="3">The sequence shown here is derived from an EMBL/GenBank/DDBJ whole genome shotgun (WGS) entry which is preliminary data.</text>
</comment>
<organism evidence="3 4">
    <name type="scientific">Pleurostoma richardsiae</name>
    <dbReference type="NCBI Taxonomy" id="41990"/>
    <lineage>
        <taxon>Eukaryota</taxon>
        <taxon>Fungi</taxon>
        <taxon>Dikarya</taxon>
        <taxon>Ascomycota</taxon>
        <taxon>Pezizomycotina</taxon>
        <taxon>Sordariomycetes</taxon>
        <taxon>Sordariomycetidae</taxon>
        <taxon>Calosphaeriales</taxon>
        <taxon>Pleurostomataceae</taxon>
        <taxon>Pleurostoma</taxon>
    </lineage>
</organism>
<dbReference type="AlphaFoldDB" id="A0AA38R6G3"/>
<feature type="domain" description="DUF6590" evidence="2">
    <location>
        <begin position="55"/>
        <end position="217"/>
    </location>
</feature>
<feature type="compositionally biased region" description="Acidic residues" evidence="1">
    <location>
        <begin position="1"/>
        <end position="14"/>
    </location>
</feature>
<evidence type="ECO:0000259" key="2">
    <source>
        <dbReference type="Pfam" id="PF20233"/>
    </source>
</evidence>
<feature type="region of interest" description="Disordered" evidence="1">
    <location>
        <begin position="75"/>
        <end position="103"/>
    </location>
</feature>
<evidence type="ECO:0000313" key="3">
    <source>
        <dbReference type="EMBL" id="KAJ9130531.1"/>
    </source>
</evidence>
<accession>A0AA38R6G3</accession>
<sequence length="231" mass="25617">MTSEDSAQEDDEILQNETFEKDLEAISEEDDSQSAPNLLLDPRTDVQPALSEQPRQSFTPGMIFKMLWTEPLDQETSAKEPYNTDGSSTSTNAEPSADLEGSNPEQREFWAGFLRFIVVSNDADSCTCVPISTYGGKACTPEEVRVQAGTHGIVYQNDSQPDLLPGEPKLGFPPVKVVLFGNEKETEKIAKESRVNYAKRILIKYGVKVLFLGELDIEGKKVMEDAVQKCM</sequence>
<feature type="compositionally biased region" description="Polar residues" evidence="1">
    <location>
        <begin position="84"/>
        <end position="94"/>
    </location>
</feature>
<proteinExistence type="predicted"/>
<feature type="region of interest" description="Disordered" evidence="1">
    <location>
        <begin position="1"/>
        <end position="62"/>
    </location>
</feature>
<reference evidence="3" key="1">
    <citation type="submission" date="2022-07" db="EMBL/GenBank/DDBJ databases">
        <title>Fungi with potential for degradation of polypropylene.</title>
        <authorList>
            <person name="Gostincar C."/>
        </authorList>
    </citation>
    <scope>NUCLEOTIDE SEQUENCE</scope>
    <source>
        <strain evidence="3">EXF-13308</strain>
    </source>
</reference>
<name>A0AA38R6G3_9PEZI</name>
<dbReference type="EMBL" id="JANBVO010000086">
    <property type="protein sequence ID" value="KAJ9130531.1"/>
    <property type="molecule type" value="Genomic_DNA"/>
</dbReference>
<evidence type="ECO:0000256" key="1">
    <source>
        <dbReference type="SAM" id="MobiDB-lite"/>
    </source>
</evidence>
<gene>
    <name evidence="3" type="ORF">NKR23_g12150</name>
</gene>
<keyword evidence="4" id="KW-1185">Reference proteome</keyword>
<dbReference type="Proteomes" id="UP001174694">
    <property type="component" value="Unassembled WGS sequence"/>
</dbReference>
<evidence type="ECO:0000313" key="4">
    <source>
        <dbReference type="Proteomes" id="UP001174694"/>
    </source>
</evidence>
<protein>
    <recommendedName>
        <fullName evidence="2">DUF6590 domain-containing protein</fullName>
    </recommendedName>
</protein>